<proteinExistence type="inferred from homology"/>
<dbReference type="HAMAP" id="MF_00489">
    <property type="entry name" value="UPF0178"/>
    <property type="match status" value="1"/>
</dbReference>
<gene>
    <name evidence="3" type="ORF">WKV44_06300</name>
</gene>
<sequence length="158" mass="18022">MAELCIYLDADSLPEKIRNIVFRACVKRRIPACVVSNRNLKLPKDAMIKPVKVGMEKEAADNYIIDCARVGNLVITRDIPLAAKLVEKGVVVINDRGGEFTEDNIRERLSIRNTFKELRELGIVEDIRTKTFSDKDVHAFAATFDKVLTRLEKEYKKQ</sequence>
<comment type="similarity">
    <text evidence="1 2">Belongs to the UPF0178 family.</text>
</comment>
<keyword evidence="4" id="KW-1185">Reference proteome</keyword>
<dbReference type="Pfam" id="PF02639">
    <property type="entry name" value="DUF188"/>
    <property type="match status" value="1"/>
</dbReference>
<dbReference type="InterPro" id="IPR003791">
    <property type="entry name" value="UPF0178"/>
</dbReference>
<name>A0ABU9UBW2_9SPIR</name>
<evidence type="ECO:0000313" key="4">
    <source>
        <dbReference type="Proteomes" id="UP001466331"/>
    </source>
</evidence>
<reference evidence="3 4" key="1">
    <citation type="submission" date="2024-03" db="EMBL/GenBank/DDBJ databases">
        <title>Ignisphaera cupida sp. nov., a hyperthermophilic hydrolytic archaeon from a hot spring of Kamchatka, and proposal of Ignisphaeraceae fam. nov.</title>
        <authorList>
            <person name="Podosokorskaya O.A."/>
            <person name="Elcheninov A.G."/>
            <person name="Maltseva A.I."/>
            <person name="Zayulina K.S."/>
            <person name="Novikov A."/>
            <person name="Merkel A.Y."/>
        </authorList>
    </citation>
    <scope>NUCLEOTIDE SEQUENCE [LARGE SCALE GENOMIC DNA]</scope>
    <source>
        <strain evidence="3 4">38H-sp</strain>
    </source>
</reference>
<organism evidence="3 4">
    <name type="scientific">Rarispira pelagica</name>
    <dbReference type="NCBI Taxonomy" id="3141764"/>
    <lineage>
        <taxon>Bacteria</taxon>
        <taxon>Pseudomonadati</taxon>
        <taxon>Spirochaetota</taxon>
        <taxon>Spirochaetia</taxon>
        <taxon>Winmispirales</taxon>
        <taxon>Winmispiraceae</taxon>
        <taxon>Rarispira</taxon>
    </lineage>
</organism>
<dbReference type="RefSeq" id="WP_420069594.1">
    <property type="nucleotide sequence ID" value="NZ_JBCHKQ010000002.1"/>
</dbReference>
<evidence type="ECO:0000256" key="1">
    <source>
        <dbReference type="ARBA" id="ARBA00008522"/>
    </source>
</evidence>
<dbReference type="Proteomes" id="UP001466331">
    <property type="component" value="Unassembled WGS sequence"/>
</dbReference>
<accession>A0ABU9UBW2</accession>
<dbReference type="PANTHER" id="PTHR35146:SF1">
    <property type="entry name" value="UPF0178 PROTEIN YAII"/>
    <property type="match status" value="1"/>
</dbReference>
<evidence type="ECO:0000313" key="3">
    <source>
        <dbReference type="EMBL" id="MEM5948148.1"/>
    </source>
</evidence>
<dbReference type="PANTHER" id="PTHR35146">
    <property type="entry name" value="UPF0178 PROTEIN YAII"/>
    <property type="match status" value="1"/>
</dbReference>
<dbReference type="EMBL" id="JBCHKQ010000002">
    <property type="protein sequence ID" value="MEM5948148.1"/>
    <property type="molecule type" value="Genomic_DNA"/>
</dbReference>
<evidence type="ECO:0000256" key="2">
    <source>
        <dbReference type="HAMAP-Rule" id="MF_00489"/>
    </source>
</evidence>
<comment type="caution">
    <text evidence="3">The sequence shown here is derived from an EMBL/GenBank/DDBJ whole genome shotgun (WGS) entry which is preliminary data.</text>
</comment>
<protein>
    <recommendedName>
        <fullName evidence="2">UPF0178 protein WKV44_06300</fullName>
    </recommendedName>
</protein>